<dbReference type="Gene3D" id="6.10.250.3110">
    <property type="match status" value="1"/>
</dbReference>
<sequence>MYVCLFFIVGKEKVAQYEKVAQENVRNKERTDSLIKEVSRLSKQLNDSQEERKRLTSKVTELQQYWKDSSARLQHLQQIQKEAIKQKEQNETLQANKYYILFEVLIGSNFLFCFILLKKEGNNATKRVKTPLRAAEKHTATHLKKKMTQNNLQQKEEEVNHLKDLLKTQTNKQSDNYNTLLEELQQWKTKAEGIDQLKNELQNTKKEKEKWRNDFEQMTSKLKHEQTLKHEFETQYSQLKANHTTLQNEHRSIQQQYTHLQQQYAAIQNELSILINYNNN</sequence>
<protein>
    <recommendedName>
        <fullName evidence="4">Viral A-type inclusion protein</fullName>
    </recommendedName>
</protein>
<evidence type="ECO:0008006" key="4">
    <source>
        <dbReference type="Google" id="ProtNLM"/>
    </source>
</evidence>
<keyword evidence="1" id="KW-0175">Coiled coil</keyword>
<name>X6NTJ5_RETFI</name>
<keyword evidence="3" id="KW-1185">Reference proteome</keyword>
<evidence type="ECO:0000313" key="2">
    <source>
        <dbReference type="EMBL" id="ETO29306.1"/>
    </source>
</evidence>
<dbReference type="Proteomes" id="UP000023152">
    <property type="component" value="Unassembled WGS sequence"/>
</dbReference>
<dbReference type="AlphaFoldDB" id="X6NTJ5"/>
<proteinExistence type="predicted"/>
<accession>X6NTJ5</accession>
<feature type="coiled-coil region" evidence="1">
    <location>
        <begin position="31"/>
        <end position="96"/>
    </location>
</feature>
<evidence type="ECO:0000313" key="3">
    <source>
        <dbReference type="Proteomes" id="UP000023152"/>
    </source>
</evidence>
<gene>
    <name evidence="2" type="ORF">RFI_07815</name>
</gene>
<feature type="coiled-coil region" evidence="1">
    <location>
        <begin position="145"/>
        <end position="270"/>
    </location>
</feature>
<reference evidence="2 3" key="1">
    <citation type="journal article" date="2013" name="Curr. Biol.">
        <title>The Genome of the Foraminiferan Reticulomyxa filosa.</title>
        <authorList>
            <person name="Glockner G."/>
            <person name="Hulsmann N."/>
            <person name="Schleicher M."/>
            <person name="Noegel A.A."/>
            <person name="Eichinger L."/>
            <person name="Gallinger C."/>
            <person name="Pawlowski J."/>
            <person name="Sierra R."/>
            <person name="Euteneuer U."/>
            <person name="Pillet L."/>
            <person name="Moustafa A."/>
            <person name="Platzer M."/>
            <person name="Groth M."/>
            <person name="Szafranski K."/>
            <person name="Schliwa M."/>
        </authorList>
    </citation>
    <scope>NUCLEOTIDE SEQUENCE [LARGE SCALE GENOMIC DNA]</scope>
</reference>
<comment type="caution">
    <text evidence="2">The sequence shown here is derived from an EMBL/GenBank/DDBJ whole genome shotgun (WGS) entry which is preliminary data.</text>
</comment>
<dbReference type="EMBL" id="ASPP01006125">
    <property type="protein sequence ID" value="ETO29306.1"/>
    <property type="molecule type" value="Genomic_DNA"/>
</dbReference>
<evidence type="ECO:0000256" key="1">
    <source>
        <dbReference type="SAM" id="Coils"/>
    </source>
</evidence>
<organism evidence="2 3">
    <name type="scientific">Reticulomyxa filosa</name>
    <dbReference type="NCBI Taxonomy" id="46433"/>
    <lineage>
        <taxon>Eukaryota</taxon>
        <taxon>Sar</taxon>
        <taxon>Rhizaria</taxon>
        <taxon>Retaria</taxon>
        <taxon>Foraminifera</taxon>
        <taxon>Monothalamids</taxon>
        <taxon>Reticulomyxidae</taxon>
        <taxon>Reticulomyxa</taxon>
    </lineage>
</organism>